<evidence type="ECO:0008006" key="3">
    <source>
        <dbReference type="Google" id="ProtNLM"/>
    </source>
</evidence>
<keyword evidence="2" id="KW-1185">Reference proteome</keyword>
<accession>A0A511JP66</accession>
<evidence type="ECO:0000313" key="2">
    <source>
        <dbReference type="Proteomes" id="UP000321049"/>
    </source>
</evidence>
<sequence length="211" mass="23508">MDPARARRAWDVAVDAHNLLSYAGEPLAAGLTTEEVEHAEERFGFRFAPVHRAFLSIGMPRGPQWPNWRTGSDRSLRRRVQAPVDGVVADVLEHDFWPAPWGPRPTADDEREAVARAELRAVPALVPFFAWCYLPAGDRRSEAPVLTVDRTTVSVVGHDLGHYVGRVFSVHDPVVAGPPPRVAFWSDLAELFDPARRRPGLMDPARRPGTR</sequence>
<dbReference type="OrthoDB" id="264195at2"/>
<organism evidence="1 2">
    <name type="scientific">Cellulomonas terrae</name>
    <dbReference type="NCBI Taxonomy" id="311234"/>
    <lineage>
        <taxon>Bacteria</taxon>
        <taxon>Bacillati</taxon>
        <taxon>Actinomycetota</taxon>
        <taxon>Actinomycetes</taxon>
        <taxon>Micrococcales</taxon>
        <taxon>Cellulomonadaceae</taxon>
        <taxon>Cellulomonas</taxon>
    </lineage>
</organism>
<name>A0A511JP66_9CELL</name>
<reference evidence="1 2" key="1">
    <citation type="submission" date="2019-07" db="EMBL/GenBank/DDBJ databases">
        <title>Whole genome shotgun sequence of Cellulomonas terrae NBRC 100819.</title>
        <authorList>
            <person name="Hosoyama A."/>
            <person name="Uohara A."/>
            <person name="Ohji S."/>
            <person name="Ichikawa N."/>
        </authorList>
    </citation>
    <scope>NUCLEOTIDE SEQUENCE [LARGE SCALE GENOMIC DNA]</scope>
    <source>
        <strain evidence="1 2">NBRC 100819</strain>
    </source>
</reference>
<protein>
    <recommendedName>
        <fullName evidence="3">Knr4/Smi1-like domain-containing protein</fullName>
    </recommendedName>
</protein>
<dbReference type="EMBL" id="BJWH01000020">
    <property type="protein sequence ID" value="GEL99655.1"/>
    <property type="molecule type" value="Genomic_DNA"/>
</dbReference>
<dbReference type="RefSeq" id="WP_146847294.1">
    <property type="nucleotide sequence ID" value="NZ_BJWH01000020.1"/>
</dbReference>
<dbReference type="Proteomes" id="UP000321049">
    <property type="component" value="Unassembled WGS sequence"/>
</dbReference>
<dbReference type="AlphaFoldDB" id="A0A511JP66"/>
<dbReference type="PANTHER" id="PTHR32011:SF2">
    <property type="entry name" value="OS08G0472400 PROTEIN"/>
    <property type="match status" value="1"/>
</dbReference>
<evidence type="ECO:0000313" key="1">
    <source>
        <dbReference type="EMBL" id="GEL99655.1"/>
    </source>
</evidence>
<gene>
    <name evidence="1" type="ORF">CTE05_32020</name>
</gene>
<proteinExistence type="predicted"/>
<comment type="caution">
    <text evidence="1">The sequence shown here is derived from an EMBL/GenBank/DDBJ whole genome shotgun (WGS) entry which is preliminary data.</text>
</comment>
<dbReference type="PANTHER" id="PTHR32011">
    <property type="entry name" value="OS08G0472400 PROTEIN"/>
    <property type="match status" value="1"/>
</dbReference>